<keyword evidence="3" id="KW-1185">Reference proteome</keyword>
<feature type="compositionally biased region" description="Basic residues" evidence="1">
    <location>
        <begin position="449"/>
        <end position="458"/>
    </location>
</feature>
<dbReference type="AlphaFoldDB" id="A0A1E7FR73"/>
<reference evidence="2 3" key="1">
    <citation type="submission" date="2016-09" db="EMBL/GenBank/DDBJ databases">
        <title>Extensive genetic diversity and differential bi-allelic expression allows diatom success in the polar Southern Ocean.</title>
        <authorList>
            <consortium name="DOE Joint Genome Institute"/>
            <person name="Mock T."/>
            <person name="Otillar R.P."/>
            <person name="Strauss J."/>
            <person name="Dupont C."/>
            <person name="Frickenhaus S."/>
            <person name="Maumus F."/>
            <person name="Mcmullan M."/>
            <person name="Sanges R."/>
            <person name="Schmutz J."/>
            <person name="Toseland A."/>
            <person name="Valas R."/>
            <person name="Veluchamy A."/>
            <person name="Ward B.J."/>
            <person name="Allen A."/>
            <person name="Barry K."/>
            <person name="Falciatore A."/>
            <person name="Ferrante M."/>
            <person name="Fortunato A.E."/>
            <person name="Gloeckner G."/>
            <person name="Gruber A."/>
            <person name="Hipkin R."/>
            <person name="Janech M."/>
            <person name="Kroth P."/>
            <person name="Leese F."/>
            <person name="Lindquist E."/>
            <person name="Lyon B.R."/>
            <person name="Martin J."/>
            <person name="Mayer C."/>
            <person name="Parker M."/>
            <person name="Quesneville H."/>
            <person name="Raymond J."/>
            <person name="Uhlig C."/>
            <person name="Valentin K.U."/>
            <person name="Worden A.Z."/>
            <person name="Armbrust E.V."/>
            <person name="Bowler C."/>
            <person name="Green B."/>
            <person name="Moulton V."/>
            <person name="Van Oosterhout C."/>
            <person name="Grigoriev I."/>
        </authorList>
    </citation>
    <scope>NUCLEOTIDE SEQUENCE [LARGE SCALE GENOMIC DNA]</scope>
    <source>
        <strain evidence="2 3">CCMP1102</strain>
    </source>
</reference>
<dbReference type="EMBL" id="KV784354">
    <property type="protein sequence ID" value="OEU20605.1"/>
    <property type="molecule type" value="Genomic_DNA"/>
</dbReference>
<dbReference type="KEGG" id="fcy:FRACYDRAFT_234237"/>
<dbReference type="InParanoid" id="A0A1E7FR73"/>
<evidence type="ECO:0000256" key="1">
    <source>
        <dbReference type="SAM" id="MobiDB-lite"/>
    </source>
</evidence>
<name>A0A1E7FR73_9STRA</name>
<gene>
    <name evidence="2" type="ORF">FRACYDRAFT_234237</name>
</gene>
<evidence type="ECO:0000313" key="2">
    <source>
        <dbReference type="EMBL" id="OEU20605.1"/>
    </source>
</evidence>
<dbReference type="OrthoDB" id="47491at2759"/>
<feature type="compositionally biased region" description="Low complexity" evidence="1">
    <location>
        <begin position="107"/>
        <end position="120"/>
    </location>
</feature>
<accession>A0A1E7FR73</accession>
<organism evidence="2 3">
    <name type="scientific">Fragilariopsis cylindrus CCMP1102</name>
    <dbReference type="NCBI Taxonomy" id="635003"/>
    <lineage>
        <taxon>Eukaryota</taxon>
        <taxon>Sar</taxon>
        <taxon>Stramenopiles</taxon>
        <taxon>Ochrophyta</taxon>
        <taxon>Bacillariophyta</taxon>
        <taxon>Bacillariophyceae</taxon>
        <taxon>Bacillariophycidae</taxon>
        <taxon>Bacillariales</taxon>
        <taxon>Bacillariaceae</taxon>
        <taxon>Fragilariopsis</taxon>
    </lineage>
</organism>
<evidence type="ECO:0000313" key="3">
    <source>
        <dbReference type="Proteomes" id="UP000095751"/>
    </source>
</evidence>
<sequence length="736" mass="82078">MIGTKKFMILVELNAVSFVRLLTGFIDPFWCQILVESRRLANENNYIAKQWDHRQREVHNNVGTQVRVDVDVERRNNVATGNAVARSNDIIRPGPGPDQQQLYNLYSSSSSTSTSTSTSSTRRRLLLHDGTWTDNSLSVTATENAVTTRPRFCSNEADSDSSVSINQDLRDCREGSSYNYILNHNRNTNTVLTPPKEEEYYLPACVSNNNLLKIDPTPFESSLFTHETNTTPTITDPTTHVFAAYQMEEQGQSYARAFHHHGNKIQNLSNFLDPIHAAIEMMTTAQQDFHHQLPLPREEEQDTSILSSNRRSLFESSYGSGLMPHHPSFMRRQKLSEFDSRVDHSHHRSQHQHQHQHTLKNVDLLIPTTDKTTSTVVHPTFLPTALLPTARIITTTTTEKGTKIDAGVVPNNRIEKAAGTTELVEQIVSSTPILLQTTHEIDNLDSHPQKRKQKKRKRCFTEGSNDSLPSTSTPTSTSTRNPTLIVLDSFTVASTLLVNMKNDISTTGKFTHVHQIRPMTDIRANSDSVGSVFDTDTDTNANTNTNAIVKIHVKIAAAKSTTSAVVVSSEISSASTDPSQCEEEQLPLSFSTVLYEPEDEDVLTEYQCEIRKHLEIFEATADDVLVSSSPGRCGQIVVGQIGIRCRYCAAKGGPLDTWTKGAVNFSQTIEGIYQLAQNMTKAHLCERCCTVPAEVKESLNGLRKENRRAKGGKAYWASSLRRLGISLSEDNVIRVI</sequence>
<proteinExistence type="predicted"/>
<feature type="compositionally biased region" description="Low complexity" evidence="1">
    <location>
        <begin position="464"/>
        <end position="480"/>
    </location>
</feature>
<feature type="region of interest" description="Disordered" evidence="1">
    <location>
        <begin position="86"/>
        <end position="122"/>
    </location>
</feature>
<dbReference type="Proteomes" id="UP000095751">
    <property type="component" value="Unassembled WGS sequence"/>
</dbReference>
<feature type="region of interest" description="Disordered" evidence="1">
    <location>
        <begin position="442"/>
        <end position="480"/>
    </location>
</feature>
<protein>
    <submittedName>
        <fullName evidence="2">Uncharacterized protein</fullName>
    </submittedName>
</protein>